<evidence type="ECO:0000256" key="4">
    <source>
        <dbReference type="ARBA" id="ARBA00022630"/>
    </source>
</evidence>
<evidence type="ECO:0000256" key="8">
    <source>
        <dbReference type="ARBA" id="ARBA00022842"/>
    </source>
</evidence>
<accession>A0ABW4JI01</accession>
<keyword evidence="8 11" id="KW-0460">Magnesium</keyword>
<comment type="caution">
    <text evidence="12">The sequence shown here is derived from an EMBL/GenBank/DDBJ whole genome shotgun (WGS) entry which is preliminary data.</text>
</comment>
<comment type="similarity">
    <text evidence="11">Belongs to the ApbE family.</text>
</comment>
<reference evidence="13" key="1">
    <citation type="journal article" date="2019" name="Int. J. Syst. Evol. Microbiol.">
        <title>The Global Catalogue of Microorganisms (GCM) 10K type strain sequencing project: providing services to taxonomists for standard genome sequencing and annotation.</title>
        <authorList>
            <consortium name="The Broad Institute Genomics Platform"/>
            <consortium name="The Broad Institute Genome Sequencing Center for Infectious Disease"/>
            <person name="Wu L."/>
            <person name="Ma J."/>
        </authorList>
    </citation>
    <scope>NUCLEOTIDE SEQUENCE [LARGE SCALE GENOMIC DNA]</scope>
    <source>
        <strain evidence="13">CGMCC 1.12286</strain>
    </source>
</reference>
<dbReference type="RefSeq" id="WP_377943210.1">
    <property type="nucleotide sequence ID" value="NZ_JBHUCX010000028.1"/>
</dbReference>
<keyword evidence="5 11" id="KW-0808">Transferase</keyword>
<dbReference type="InterPro" id="IPR003374">
    <property type="entry name" value="ApbE-like_sf"/>
</dbReference>
<keyword evidence="7 11" id="KW-0274">FAD</keyword>
<evidence type="ECO:0000313" key="12">
    <source>
        <dbReference type="EMBL" id="MFD1675336.1"/>
    </source>
</evidence>
<evidence type="ECO:0000256" key="1">
    <source>
        <dbReference type="ARBA" id="ARBA00001946"/>
    </source>
</evidence>
<dbReference type="Gene3D" id="3.10.520.10">
    <property type="entry name" value="ApbE-like domains"/>
    <property type="match status" value="1"/>
</dbReference>
<proteinExistence type="inferred from homology"/>
<dbReference type="Pfam" id="PF02424">
    <property type="entry name" value="ApbE"/>
    <property type="match status" value="1"/>
</dbReference>
<dbReference type="PANTHER" id="PTHR30040:SF2">
    <property type="entry name" value="FAD:PROTEIN FMN TRANSFERASE"/>
    <property type="match status" value="1"/>
</dbReference>
<dbReference type="EMBL" id="JBHUCX010000028">
    <property type="protein sequence ID" value="MFD1675336.1"/>
    <property type="molecule type" value="Genomic_DNA"/>
</dbReference>
<evidence type="ECO:0000256" key="10">
    <source>
        <dbReference type="ARBA" id="ARBA00048540"/>
    </source>
</evidence>
<evidence type="ECO:0000256" key="5">
    <source>
        <dbReference type="ARBA" id="ARBA00022679"/>
    </source>
</evidence>
<keyword evidence="4 11" id="KW-0285">Flavoprotein</keyword>
<evidence type="ECO:0000256" key="11">
    <source>
        <dbReference type="PIRNR" id="PIRNR006268"/>
    </source>
</evidence>
<dbReference type="SUPFAM" id="SSF143631">
    <property type="entry name" value="ApbE-like"/>
    <property type="match status" value="1"/>
</dbReference>
<comment type="cofactor">
    <cofactor evidence="1">
        <name>Mg(2+)</name>
        <dbReference type="ChEBI" id="CHEBI:18420"/>
    </cofactor>
</comment>
<dbReference type="PANTHER" id="PTHR30040">
    <property type="entry name" value="THIAMINE BIOSYNTHESIS LIPOPROTEIN APBE"/>
    <property type="match status" value="1"/>
</dbReference>
<evidence type="ECO:0000256" key="3">
    <source>
        <dbReference type="ARBA" id="ARBA00016337"/>
    </source>
</evidence>
<dbReference type="Proteomes" id="UP001597079">
    <property type="component" value="Unassembled WGS sequence"/>
</dbReference>
<dbReference type="PIRSF" id="PIRSF006268">
    <property type="entry name" value="ApbE"/>
    <property type="match status" value="1"/>
</dbReference>
<evidence type="ECO:0000256" key="6">
    <source>
        <dbReference type="ARBA" id="ARBA00022723"/>
    </source>
</evidence>
<keyword evidence="13" id="KW-1185">Reference proteome</keyword>
<organism evidence="12 13">
    <name type="scientific">Alicyclobacillus fodiniaquatilis</name>
    <dbReference type="NCBI Taxonomy" id="1661150"/>
    <lineage>
        <taxon>Bacteria</taxon>
        <taxon>Bacillati</taxon>
        <taxon>Bacillota</taxon>
        <taxon>Bacilli</taxon>
        <taxon>Bacillales</taxon>
        <taxon>Alicyclobacillaceae</taxon>
        <taxon>Alicyclobacillus</taxon>
    </lineage>
</organism>
<evidence type="ECO:0000256" key="9">
    <source>
        <dbReference type="ARBA" id="ARBA00031306"/>
    </source>
</evidence>
<dbReference type="InterPro" id="IPR024932">
    <property type="entry name" value="ApbE"/>
</dbReference>
<sequence length="322" mass="35599">MASRRRKRWTQARLLMGTIVTIQVSSSEDEQAVLQSLERAFAAFRAVEAVCSRFDPTSELMRLTRTVGAFVPVSEILFQTVQFALAVAHRTNGLFDPTVGRRLAKLGFHQHYLTRQSVQTVDGPNAHQEASYQDVEISTEKQAICLHNPLTLDLGAVAKGFAVDLAAQELRRYEGFIIDAGGDLYVSGTNDEGAPWLVGIRDPFVNTQTICTLEVHDMAVCTSGGYERRSTVDKQAHHIIYPHTNRSPVDVASCTVLAPFAMLADAFSTVGMLLDIPASIDLFDSEHLSSLIITNDKEIHLTGQMEEFLDDKSSSKGEWRIT</sequence>
<gene>
    <name evidence="12" type="ORF">ACFSB2_11580</name>
</gene>
<dbReference type="EC" id="2.7.1.180" evidence="2 11"/>
<evidence type="ECO:0000313" key="13">
    <source>
        <dbReference type="Proteomes" id="UP001597079"/>
    </source>
</evidence>
<keyword evidence="6 11" id="KW-0479">Metal-binding</keyword>
<evidence type="ECO:0000256" key="7">
    <source>
        <dbReference type="ARBA" id="ARBA00022827"/>
    </source>
</evidence>
<comment type="catalytic activity">
    <reaction evidence="10 11">
        <text>L-threonyl-[protein] + FAD = FMN-L-threonyl-[protein] + AMP + H(+)</text>
        <dbReference type="Rhea" id="RHEA:36847"/>
        <dbReference type="Rhea" id="RHEA-COMP:11060"/>
        <dbReference type="Rhea" id="RHEA-COMP:11061"/>
        <dbReference type="ChEBI" id="CHEBI:15378"/>
        <dbReference type="ChEBI" id="CHEBI:30013"/>
        <dbReference type="ChEBI" id="CHEBI:57692"/>
        <dbReference type="ChEBI" id="CHEBI:74257"/>
        <dbReference type="ChEBI" id="CHEBI:456215"/>
        <dbReference type="EC" id="2.7.1.180"/>
    </reaction>
</comment>
<evidence type="ECO:0000256" key="2">
    <source>
        <dbReference type="ARBA" id="ARBA00011955"/>
    </source>
</evidence>
<protein>
    <recommendedName>
        <fullName evidence="3 11">FAD:protein FMN transferase</fullName>
        <ecNumber evidence="2 11">2.7.1.180</ecNumber>
    </recommendedName>
    <alternativeName>
        <fullName evidence="9 11">Flavin transferase</fullName>
    </alternativeName>
</protein>
<name>A0ABW4JI01_9BACL</name>
<dbReference type="GO" id="GO:0016740">
    <property type="term" value="F:transferase activity"/>
    <property type="evidence" value="ECO:0007669"/>
    <property type="project" value="UniProtKB-KW"/>
</dbReference>